<feature type="compositionally biased region" description="Low complexity" evidence="18">
    <location>
        <begin position="1590"/>
        <end position="1600"/>
    </location>
</feature>
<dbReference type="SUPFAM" id="SSF53300">
    <property type="entry name" value="vWA-like"/>
    <property type="match status" value="1"/>
</dbReference>
<dbReference type="GO" id="GO:0042162">
    <property type="term" value="F:telomeric DNA binding"/>
    <property type="evidence" value="ECO:0007669"/>
    <property type="project" value="InterPro"/>
</dbReference>
<feature type="region of interest" description="Disordered" evidence="18">
    <location>
        <begin position="1580"/>
        <end position="1600"/>
    </location>
</feature>
<evidence type="ECO:0000256" key="18">
    <source>
        <dbReference type="SAM" id="MobiDB-lite"/>
    </source>
</evidence>
<dbReference type="EMBL" id="QEAQ01000057">
    <property type="protein sequence ID" value="TPX57146.1"/>
    <property type="molecule type" value="Genomic_DNA"/>
</dbReference>
<dbReference type="GO" id="GO:0000723">
    <property type="term" value="P:telomere maintenance"/>
    <property type="evidence" value="ECO:0007669"/>
    <property type="project" value="InterPro"/>
</dbReference>
<dbReference type="STRING" id="109895.A0A507E020"/>
<dbReference type="GO" id="GO:0003678">
    <property type="term" value="F:DNA helicase activity"/>
    <property type="evidence" value="ECO:0007669"/>
    <property type="project" value="InterPro"/>
</dbReference>
<dbReference type="GO" id="GO:0016787">
    <property type="term" value="F:hydrolase activity"/>
    <property type="evidence" value="ECO:0007669"/>
    <property type="project" value="UniProtKB-KW"/>
</dbReference>
<comment type="similarity">
    <text evidence="3">Belongs to the ku70 family.</text>
</comment>
<dbReference type="InterPro" id="IPR016194">
    <property type="entry name" value="SPOC-like_C_dom_sf"/>
</dbReference>
<dbReference type="InterPro" id="IPR005161">
    <property type="entry name" value="Ku_N"/>
</dbReference>
<dbReference type="Pfam" id="PF13041">
    <property type="entry name" value="PPR_2"/>
    <property type="match status" value="1"/>
</dbReference>
<evidence type="ECO:0000256" key="13">
    <source>
        <dbReference type="ARBA" id="ARBA00023172"/>
    </source>
</evidence>
<dbReference type="Pfam" id="PF17177">
    <property type="entry name" value="PPR_long"/>
    <property type="match status" value="1"/>
</dbReference>
<evidence type="ECO:0000256" key="6">
    <source>
        <dbReference type="ARBA" id="ARBA00022741"/>
    </source>
</evidence>
<evidence type="ECO:0000256" key="10">
    <source>
        <dbReference type="ARBA" id="ARBA00022840"/>
    </source>
</evidence>
<keyword evidence="15" id="KW-0539">Nucleus</keyword>
<dbReference type="InterPro" id="IPR047087">
    <property type="entry name" value="KU70_core_dom"/>
</dbReference>
<keyword evidence="13" id="KW-0233">DNA recombination</keyword>
<evidence type="ECO:0000256" key="1">
    <source>
        <dbReference type="ARBA" id="ARBA00004123"/>
    </source>
</evidence>
<keyword evidence="14" id="KW-0234">DNA repair</keyword>
<sequence length="1661" mass="187850">MSRHLFLALSKAWHPANRGSFHSSAAERPAHITTLKRQSHKRKENLFVCSECTSGRISAAAAAANRTSSAAAVADRVKRVPMRRSQVRHYSTPKLGGPHEVVAGYQEKAAGTVDATATFSMPLETPAAIDAAWNMFLRLKDTPHQSDPIEGEIRHIFNVLASGLRTGKSAEKLRSVALYMKRSGFPLALKEAEHLIIAQRILRNWSELVTEYRSFRYLAKNDAGFLNCSSEVYECVAAALLELGNHDAARAILVELGQNSSLPTVRMFTILFRKALSRNDMVALEELYQSLVRQGIPLDIRCFAILMTAWKDDKGRIEELLQSAQHSNLGDFEADIEYQEAAIAASCRAGFLEHAYDQLKRFRHKHPKSKPQQNFLYAVMIREHLHRTKDPQQALNTAESLFAEMMRLGIAPTVRTYTVLMHGYLKHRSLNKVLETYEAMVKSGLEADSTVFNVILRTCVLHGDLAKMEEVFSRLLETGLEPSLHILTSVMAGFAWHGRVDEAVTIFEQRIKEHSLEPDVACYNVLILGFGLRGDVNGCIQWWNKMLEQGLSPDRISYTSFMEALSKSGDTRVESMYQRVFTTEVEPDERSYGLLVKDRIRRGELDPAVQLWEELLANGQNMGPTSVANLMEAFQVQDNIPFARDLLRRFVDSGGVIDVHVYGVMMNMLQASNRPDEIIRMWHGMTQQRVEPTERVYRHVIKAHVAEKDAEGLWATVEDMRSRLFVPPVRLWEIVISFLTTLRGAPNVDRAYQYILEDNVTLSALLLDRLVESPVAKTDPELVIHIMRHCLQEGEKAMEDVNARRFVYRYFVNFHDQRYMAELIGSIIKSRNLADLRDIVETLWKARNACGLLECWNQLLRYDGSKRNATERILSTLQELMCVNIQWRDLPAGDVIEKLFGGSLGLESESRALQTLQKLHDSGHMVLFWRCWDIALEHSEPDNQTMVSHLLSSALEWAFIRRRTPIVGRNLWTRLVDYPNHISADIVLVYVRCLASSDDIDEIVKMATVFLMHPAYTHMAEPIVNASDPLFDQCRSFYRTTTAEDMSSYASWQEDLLEEEEDEFADENAIPERDCVIFAIDATAPMHTLDSDGVSFFNSAIRCAAKFLQTKIIQAESDMMGMVLFGTKESENEQKFKHIIAKYDLATPDVDRILELEGIVKNQQLSNLESSDDYSLAEVFWQCSNMFSAKAPKDSTQRVFLITHNDRPHAGNTTLLQNVRVRAKDLEDLGISIELFPIQLSPDHVFDFSAFYQNLPGIDGNADDDDPDTVKVPATASDKFEILSMKIMRREVKKRTTFRVPFKLHDGLTIGVKGYNLVQEQKKGSHTYLDRRKNQEVQPVTTWKCSTLAAVGKDATIGQADMKSYWPYGGSKVIFSKEEVNSIRHLCEPGLVLLGFKPRSALKDKHNLRHSSFIYPDEKEYSGSSSVYANLLDRMHAREKIAICRLTARVNTAPRLVALVPEMRSKGDEVPSGFHVIYLPYADDNRRNIAPPLNVVPEEHRTLAEGFIKKLVIKRFSPTNYENPVLQKHYNNLQAIALMKDFAEDIDDKTRPMTENMHRLVGGMIGEFKKTVLDGVDETAVPTKKKRGTPAADADGAAAPKRARGGAMTFDAVRAKAVEGKLSSYTVAQMTDFLLENNPHDVKPAKKKAELIAQVLAVFGL</sequence>
<reference evidence="20 21" key="1">
    <citation type="journal article" date="2019" name="Sci. Rep.">
        <title>Comparative genomics of chytrid fungi reveal insights into the obligate biotrophic and pathogenic lifestyle of Synchytrium endobioticum.</title>
        <authorList>
            <person name="van de Vossenberg B.T.L.H."/>
            <person name="Warris S."/>
            <person name="Nguyen H.D.T."/>
            <person name="van Gent-Pelzer M.P.E."/>
            <person name="Joly D.L."/>
            <person name="van de Geest H.C."/>
            <person name="Bonants P.J.M."/>
            <person name="Smith D.S."/>
            <person name="Levesque C.A."/>
            <person name="van der Lee T.A.J."/>
        </authorList>
    </citation>
    <scope>NUCLEOTIDE SEQUENCE [LARGE SCALE GENOMIC DNA]</scope>
    <source>
        <strain evidence="20 21">CBS 809.83</strain>
    </source>
</reference>
<dbReference type="GO" id="GO:0003690">
    <property type="term" value="F:double-stranded DNA binding"/>
    <property type="evidence" value="ECO:0007669"/>
    <property type="project" value="TreeGrafter"/>
</dbReference>
<dbReference type="GO" id="GO:0043564">
    <property type="term" value="C:Ku70:Ku80 complex"/>
    <property type="evidence" value="ECO:0007669"/>
    <property type="project" value="InterPro"/>
</dbReference>
<keyword evidence="21" id="KW-1185">Reference proteome</keyword>
<dbReference type="NCBIfam" id="TIGR00578">
    <property type="entry name" value="ku70"/>
    <property type="match status" value="1"/>
</dbReference>
<keyword evidence="7" id="KW-0227">DNA damage</keyword>
<keyword evidence="8" id="KW-0378">Hydrolase</keyword>
<dbReference type="Pfam" id="PF01535">
    <property type="entry name" value="PPR"/>
    <property type="match status" value="1"/>
</dbReference>
<dbReference type="PANTHER" id="PTHR12604:SF2">
    <property type="entry name" value="X-RAY REPAIR CROSS-COMPLEMENTING PROTEIN 6"/>
    <property type="match status" value="1"/>
</dbReference>
<evidence type="ECO:0000256" key="5">
    <source>
        <dbReference type="ARBA" id="ARBA00022737"/>
    </source>
</evidence>
<feature type="repeat" description="PPR" evidence="17">
    <location>
        <begin position="483"/>
        <end position="518"/>
    </location>
</feature>
<evidence type="ECO:0000256" key="4">
    <source>
        <dbReference type="ARBA" id="ARBA00021796"/>
    </source>
</evidence>
<feature type="repeat" description="PPR" evidence="17">
    <location>
        <begin position="448"/>
        <end position="482"/>
    </location>
</feature>
<evidence type="ECO:0000256" key="17">
    <source>
        <dbReference type="PROSITE-ProRule" id="PRU00708"/>
    </source>
</evidence>
<keyword evidence="12" id="KW-0238">DNA-binding</keyword>
<dbReference type="InterPro" id="IPR036465">
    <property type="entry name" value="vWFA_dom_sf"/>
</dbReference>
<dbReference type="InterPro" id="IPR005160">
    <property type="entry name" value="Ku_C"/>
</dbReference>
<accession>A0A507E020</accession>
<dbReference type="InterPro" id="IPR006165">
    <property type="entry name" value="Ku70"/>
</dbReference>
<evidence type="ECO:0000256" key="16">
    <source>
        <dbReference type="ARBA" id="ARBA00031811"/>
    </source>
</evidence>
<evidence type="ECO:0000256" key="8">
    <source>
        <dbReference type="ARBA" id="ARBA00022801"/>
    </source>
</evidence>
<dbReference type="Gene3D" id="3.40.50.410">
    <property type="entry name" value="von Willebrand factor, type A domain"/>
    <property type="match status" value="1"/>
</dbReference>
<evidence type="ECO:0000313" key="21">
    <source>
        <dbReference type="Proteomes" id="UP000318582"/>
    </source>
</evidence>
<dbReference type="InterPro" id="IPR006164">
    <property type="entry name" value="DNA_bd_Ku70/Ku80"/>
</dbReference>
<evidence type="ECO:0000256" key="15">
    <source>
        <dbReference type="ARBA" id="ARBA00023242"/>
    </source>
</evidence>
<dbReference type="GO" id="GO:0006310">
    <property type="term" value="P:DNA recombination"/>
    <property type="evidence" value="ECO:0007669"/>
    <property type="project" value="UniProtKB-KW"/>
</dbReference>
<dbReference type="PANTHER" id="PTHR12604">
    <property type="entry name" value="KU AUTOANTIGEN DNA HELICASE"/>
    <property type="match status" value="1"/>
</dbReference>
<keyword evidence="11" id="KW-0779">Telomere</keyword>
<feature type="domain" description="Ku" evidence="19">
    <location>
        <begin position="1354"/>
        <end position="1496"/>
    </location>
</feature>
<gene>
    <name evidence="20" type="ORF">PhCBS80983_g04021</name>
</gene>
<evidence type="ECO:0000313" key="20">
    <source>
        <dbReference type="EMBL" id="TPX57146.1"/>
    </source>
</evidence>
<dbReference type="Gene3D" id="4.10.970.10">
    <property type="entry name" value="Ku70, bridge and pillars"/>
    <property type="match status" value="1"/>
</dbReference>
<dbReference type="GO" id="GO:0003684">
    <property type="term" value="F:damaged DNA binding"/>
    <property type="evidence" value="ECO:0007669"/>
    <property type="project" value="InterPro"/>
</dbReference>
<keyword evidence="11" id="KW-0158">Chromosome</keyword>
<dbReference type="Pfam" id="PF02735">
    <property type="entry name" value="Ku"/>
    <property type="match status" value="1"/>
</dbReference>
<dbReference type="FunFam" id="2.40.290.10:FF:000001">
    <property type="entry name" value="X-ray repair cross complementing 6"/>
    <property type="match status" value="1"/>
</dbReference>
<evidence type="ECO:0000259" key="19">
    <source>
        <dbReference type="SMART" id="SM00559"/>
    </source>
</evidence>
<evidence type="ECO:0000256" key="3">
    <source>
        <dbReference type="ARBA" id="ARBA00005240"/>
    </source>
</evidence>
<comment type="subcellular location">
    <subcellularLocation>
        <location evidence="2">Chromosome</location>
        <location evidence="2">Telomere</location>
    </subcellularLocation>
    <subcellularLocation>
        <location evidence="1">Nucleus</location>
    </subcellularLocation>
</comment>
<dbReference type="InterPro" id="IPR027388">
    <property type="entry name" value="Ku70_bridge/pillars_dom_sf"/>
</dbReference>
<dbReference type="GO" id="GO:0006303">
    <property type="term" value="P:double-strand break repair via nonhomologous end joining"/>
    <property type="evidence" value="ECO:0007669"/>
    <property type="project" value="InterPro"/>
</dbReference>
<dbReference type="Pfam" id="PF03730">
    <property type="entry name" value="Ku_C"/>
    <property type="match status" value="1"/>
</dbReference>
<feature type="repeat" description="PPR" evidence="17">
    <location>
        <begin position="413"/>
        <end position="447"/>
    </location>
</feature>
<evidence type="ECO:0000256" key="14">
    <source>
        <dbReference type="ARBA" id="ARBA00023204"/>
    </source>
</evidence>
<dbReference type="GO" id="GO:0000781">
    <property type="term" value="C:chromosome, telomeric region"/>
    <property type="evidence" value="ECO:0007669"/>
    <property type="project" value="UniProtKB-SubCell"/>
</dbReference>
<keyword evidence="9" id="KW-0347">Helicase</keyword>
<dbReference type="InterPro" id="IPR011990">
    <property type="entry name" value="TPR-like_helical_dom_sf"/>
</dbReference>
<evidence type="ECO:0000256" key="11">
    <source>
        <dbReference type="ARBA" id="ARBA00022895"/>
    </source>
</evidence>
<dbReference type="NCBIfam" id="TIGR00756">
    <property type="entry name" value="PPR"/>
    <property type="match status" value="3"/>
</dbReference>
<dbReference type="Gene3D" id="2.40.290.10">
    <property type="match status" value="1"/>
</dbReference>
<comment type="caution">
    <text evidence="20">The sequence shown here is derived from an EMBL/GenBank/DDBJ whole genome shotgun (WGS) entry which is preliminary data.</text>
</comment>
<dbReference type="Proteomes" id="UP000318582">
    <property type="component" value="Unassembled WGS sequence"/>
</dbReference>
<organism evidence="20 21">
    <name type="scientific">Powellomyces hirtus</name>
    <dbReference type="NCBI Taxonomy" id="109895"/>
    <lineage>
        <taxon>Eukaryota</taxon>
        <taxon>Fungi</taxon>
        <taxon>Fungi incertae sedis</taxon>
        <taxon>Chytridiomycota</taxon>
        <taxon>Chytridiomycota incertae sedis</taxon>
        <taxon>Chytridiomycetes</taxon>
        <taxon>Spizellomycetales</taxon>
        <taxon>Powellomycetaceae</taxon>
        <taxon>Powellomyces</taxon>
    </lineage>
</organism>
<proteinExistence type="inferred from homology"/>
<keyword evidence="6" id="KW-0547">Nucleotide-binding</keyword>
<dbReference type="SUPFAM" id="SSF100939">
    <property type="entry name" value="SPOC domain-like"/>
    <property type="match status" value="1"/>
</dbReference>
<dbReference type="GO" id="GO:0005524">
    <property type="term" value="F:ATP binding"/>
    <property type="evidence" value="ECO:0007669"/>
    <property type="project" value="UniProtKB-KW"/>
</dbReference>
<dbReference type="InterPro" id="IPR033443">
    <property type="entry name" value="PROP1-like_PPR_dom"/>
</dbReference>
<feature type="repeat" description="PPR" evidence="17">
    <location>
        <begin position="519"/>
        <end position="553"/>
    </location>
</feature>
<dbReference type="Gene3D" id="1.25.40.10">
    <property type="entry name" value="Tetratricopeptide repeat domain"/>
    <property type="match status" value="4"/>
</dbReference>
<protein>
    <recommendedName>
        <fullName evidence="4">ATP-dependent DNA helicase II subunit 1</fullName>
    </recommendedName>
    <alternativeName>
        <fullName evidence="16">ATP-dependent DNA helicase II subunit Ku70</fullName>
    </alternativeName>
</protein>
<dbReference type="PROSITE" id="PS51375">
    <property type="entry name" value="PPR"/>
    <property type="match status" value="5"/>
</dbReference>
<keyword evidence="5" id="KW-0677">Repeat</keyword>
<dbReference type="Pfam" id="PF03731">
    <property type="entry name" value="Ku_N"/>
    <property type="match status" value="1"/>
</dbReference>
<dbReference type="CDD" id="cd00788">
    <property type="entry name" value="KU70"/>
    <property type="match status" value="1"/>
</dbReference>
<keyword evidence="10" id="KW-0067">ATP-binding</keyword>
<feature type="repeat" description="PPR" evidence="17">
    <location>
        <begin position="658"/>
        <end position="692"/>
    </location>
</feature>
<evidence type="ECO:0000256" key="7">
    <source>
        <dbReference type="ARBA" id="ARBA00022763"/>
    </source>
</evidence>
<name>A0A507E020_9FUNG</name>
<dbReference type="InterPro" id="IPR002885">
    <property type="entry name" value="PPR_rpt"/>
</dbReference>
<dbReference type="SMART" id="SM00559">
    <property type="entry name" value="Ku78"/>
    <property type="match status" value="1"/>
</dbReference>
<evidence type="ECO:0000256" key="12">
    <source>
        <dbReference type="ARBA" id="ARBA00023125"/>
    </source>
</evidence>
<dbReference type="Gene3D" id="1.10.1600.10">
    <property type="match status" value="1"/>
</dbReference>
<evidence type="ECO:0000256" key="9">
    <source>
        <dbReference type="ARBA" id="ARBA00022806"/>
    </source>
</evidence>
<evidence type="ECO:0000256" key="2">
    <source>
        <dbReference type="ARBA" id="ARBA00004574"/>
    </source>
</evidence>